<evidence type="ECO:0000313" key="7">
    <source>
        <dbReference type="Proteomes" id="UP000737018"/>
    </source>
</evidence>
<dbReference type="PANTHER" id="PTHR32183">
    <property type="match status" value="1"/>
</dbReference>
<dbReference type="GO" id="GO:0032259">
    <property type="term" value="P:methylation"/>
    <property type="evidence" value="ECO:0007669"/>
    <property type="project" value="UniProtKB-KW"/>
</dbReference>
<name>A0A8J4VVR7_9ROSI</name>
<dbReference type="Gene3D" id="3.40.50.150">
    <property type="entry name" value="Vaccinia Virus protein VP39"/>
    <property type="match status" value="1"/>
</dbReference>
<dbReference type="SUPFAM" id="SSF52058">
    <property type="entry name" value="L domain-like"/>
    <property type="match status" value="1"/>
</dbReference>
<dbReference type="InterPro" id="IPR032675">
    <property type="entry name" value="LRR_dom_sf"/>
</dbReference>
<feature type="domain" description="R13L1/DRL21-like LRR repeat region" evidence="5">
    <location>
        <begin position="65"/>
        <end position="131"/>
    </location>
</feature>
<dbReference type="Proteomes" id="UP000737018">
    <property type="component" value="Unassembled WGS sequence"/>
</dbReference>
<dbReference type="PROSITE" id="PS51585">
    <property type="entry name" value="SAM_MT_TPMT"/>
    <property type="match status" value="1"/>
</dbReference>
<dbReference type="Gene3D" id="3.80.10.10">
    <property type="entry name" value="Ribonuclease Inhibitor"/>
    <property type="match status" value="1"/>
</dbReference>
<proteinExistence type="predicted"/>
<reference evidence="6" key="1">
    <citation type="submission" date="2020-03" db="EMBL/GenBank/DDBJ databases">
        <title>Castanea mollissima Vanexum genome sequencing.</title>
        <authorList>
            <person name="Staton M."/>
        </authorList>
    </citation>
    <scope>NUCLEOTIDE SEQUENCE</scope>
    <source>
        <tissue evidence="6">Leaf</tissue>
    </source>
</reference>
<evidence type="ECO:0000256" key="2">
    <source>
        <dbReference type="ARBA" id="ARBA00022603"/>
    </source>
</evidence>
<accession>A0A8J4VVR7</accession>
<dbReference type="CDD" id="cd02440">
    <property type="entry name" value="AdoMet_MTases"/>
    <property type="match status" value="1"/>
</dbReference>
<evidence type="ECO:0000256" key="1">
    <source>
        <dbReference type="ARBA" id="ARBA00022553"/>
    </source>
</evidence>
<dbReference type="AlphaFoldDB" id="A0A8J4VVR7"/>
<keyword evidence="1" id="KW-0597">Phosphoprotein</keyword>
<gene>
    <name evidence="6" type="ORF">CMV_002857</name>
</gene>
<dbReference type="InterPro" id="IPR008854">
    <property type="entry name" value="TPMT"/>
</dbReference>
<dbReference type="InterPro" id="IPR056789">
    <property type="entry name" value="LRR_R13L1-DRL21"/>
</dbReference>
<keyword evidence="4" id="KW-0949">S-adenosyl-L-methionine</keyword>
<evidence type="ECO:0000256" key="3">
    <source>
        <dbReference type="ARBA" id="ARBA00022679"/>
    </source>
</evidence>
<evidence type="ECO:0000256" key="4">
    <source>
        <dbReference type="ARBA" id="ARBA00022691"/>
    </source>
</evidence>
<comment type="caution">
    <text evidence="6">The sequence shown here is derived from an EMBL/GenBank/DDBJ whole genome shotgun (WGS) entry which is preliminary data.</text>
</comment>
<dbReference type="OrthoDB" id="276151at2759"/>
<evidence type="ECO:0000259" key="5">
    <source>
        <dbReference type="Pfam" id="PF25019"/>
    </source>
</evidence>
<keyword evidence="3" id="KW-0808">Transferase</keyword>
<keyword evidence="7" id="KW-1185">Reference proteome</keyword>
<dbReference type="GO" id="GO:0008757">
    <property type="term" value="F:S-adenosylmethionine-dependent methyltransferase activity"/>
    <property type="evidence" value="ECO:0007669"/>
    <property type="project" value="InterPro"/>
</dbReference>
<protein>
    <recommendedName>
        <fullName evidence="5">R13L1/DRL21-like LRR repeat region domain-containing protein</fullName>
    </recommendedName>
</protein>
<organism evidence="6 7">
    <name type="scientific">Castanea mollissima</name>
    <name type="common">Chinese chestnut</name>
    <dbReference type="NCBI Taxonomy" id="60419"/>
    <lineage>
        <taxon>Eukaryota</taxon>
        <taxon>Viridiplantae</taxon>
        <taxon>Streptophyta</taxon>
        <taxon>Embryophyta</taxon>
        <taxon>Tracheophyta</taxon>
        <taxon>Spermatophyta</taxon>
        <taxon>Magnoliopsida</taxon>
        <taxon>eudicotyledons</taxon>
        <taxon>Gunneridae</taxon>
        <taxon>Pentapetalae</taxon>
        <taxon>rosids</taxon>
        <taxon>fabids</taxon>
        <taxon>Fagales</taxon>
        <taxon>Fagaceae</taxon>
        <taxon>Castanea</taxon>
    </lineage>
</organism>
<dbReference type="EMBL" id="JRKL02000215">
    <property type="protein sequence ID" value="KAF3973738.1"/>
    <property type="molecule type" value="Genomic_DNA"/>
</dbReference>
<evidence type="ECO:0000313" key="6">
    <source>
        <dbReference type="EMBL" id="KAF3973738.1"/>
    </source>
</evidence>
<dbReference type="PANTHER" id="PTHR32183:SF11">
    <property type="entry name" value="THIOL METHYLTRANSFERASE 2-RELATED"/>
    <property type="match status" value="1"/>
</dbReference>
<sequence>MVVEDCPNLMSLPGVRSIIRCGIEDPPNGLQCVIYSENGDFRLPSTSSIHPSLQKLKLIWCGSLLLDQIQYFIALKILWIKGYQMVALPEWFGNLSSLQELYLLSCWELVHLPTEELMRRLTQLKTLIIYDCPKFEDNEQIKISHVPWVEINDGRRLTQKDGKKYASGKIINLMTTDAQALQMVGKRVGSKTGALPKGSALVPGCGSKSITWYLSSFLLSHTWNFNYYLIKHYYKGHKGYDVAAIACPEHYVVGLDISDIAIKKAVEIKIDGWEIYVIEDFRALCLPHYRMQVVLKADFFTRSPIELFDLILDYTFFCAIEPDMRLAWAQRICDILKPGGELITLMFPGFREIVNLPECLAMPHQIENADDYECPELSIERSKIDHIPFVKVYDDGCTILIETFAILKFLYKRGRF</sequence>
<dbReference type="InterPro" id="IPR029063">
    <property type="entry name" value="SAM-dependent_MTases_sf"/>
</dbReference>
<dbReference type="Pfam" id="PF05724">
    <property type="entry name" value="TPMT"/>
    <property type="match status" value="1"/>
</dbReference>
<keyword evidence="2" id="KW-0489">Methyltransferase</keyword>
<dbReference type="Pfam" id="PF25019">
    <property type="entry name" value="LRR_R13L1-DRL21"/>
    <property type="match status" value="1"/>
</dbReference>
<dbReference type="SUPFAM" id="SSF53335">
    <property type="entry name" value="S-adenosyl-L-methionine-dependent methyltransferases"/>
    <property type="match status" value="1"/>
</dbReference>